<evidence type="ECO:0000313" key="1">
    <source>
        <dbReference type="EMBL" id="GID62082.1"/>
    </source>
</evidence>
<accession>A0ABQ3XUA2</accession>
<evidence type="ECO:0000313" key="2">
    <source>
        <dbReference type="Proteomes" id="UP000612282"/>
    </source>
</evidence>
<dbReference type="EMBL" id="BOMG01000166">
    <property type="protein sequence ID" value="GID62082.1"/>
    <property type="molecule type" value="Genomic_DNA"/>
</dbReference>
<keyword evidence="2" id="KW-1185">Reference proteome</keyword>
<dbReference type="Proteomes" id="UP000612282">
    <property type="component" value="Unassembled WGS sequence"/>
</dbReference>
<protein>
    <submittedName>
        <fullName evidence="1">Uncharacterized protein</fullName>
    </submittedName>
</protein>
<proteinExistence type="predicted"/>
<reference evidence="1 2" key="1">
    <citation type="submission" date="2021-01" db="EMBL/GenBank/DDBJ databases">
        <title>Whole genome shotgun sequence of Actinoplanes couchii NBRC 106145.</title>
        <authorList>
            <person name="Komaki H."/>
            <person name="Tamura T."/>
        </authorList>
    </citation>
    <scope>NUCLEOTIDE SEQUENCE [LARGE SCALE GENOMIC DNA]</scope>
    <source>
        <strain evidence="1 2">NBRC 106145</strain>
    </source>
</reference>
<organism evidence="1 2">
    <name type="scientific">Actinoplanes couchii</name>
    <dbReference type="NCBI Taxonomy" id="403638"/>
    <lineage>
        <taxon>Bacteria</taxon>
        <taxon>Bacillati</taxon>
        <taxon>Actinomycetota</taxon>
        <taxon>Actinomycetes</taxon>
        <taxon>Micromonosporales</taxon>
        <taxon>Micromonosporaceae</taxon>
        <taxon>Actinoplanes</taxon>
    </lineage>
</organism>
<sequence length="60" mass="6760">MIAAGVVQHTIGWLMQRRLVRDYGTRPDNSASMITVTMFEISRTAFTDGTTPTRRDSQIT</sequence>
<comment type="caution">
    <text evidence="1">The sequence shown here is derived from an EMBL/GenBank/DDBJ whole genome shotgun (WGS) entry which is preliminary data.</text>
</comment>
<name>A0ABQ3XUA2_9ACTN</name>
<gene>
    <name evidence="1" type="ORF">Aco03nite_104860</name>
</gene>